<keyword evidence="2" id="KW-1185">Reference proteome</keyword>
<sequence>MLGMPGDLVLFLSERDADPERLDTLTRQLRTRLLGTDVVDVRLASELAAPAGSRGVDLATAGALVITLAEALPSLGQAVQVIRMWLSQGQGEGREVRIELDGDVLELSHATEQQQDDLVQIFIQKHSPN</sequence>
<dbReference type="AlphaFoldDB" id="A0A9X1NJR9"/>
<name>A0A9X1NJR9_9ACTN</name>
<protein>
    <submittedName>
        <fullName evidence="1">Uncharacterized protein</fullName>
    </submittedName>
</protein>
<dbReference type="RefSeq" id="WP_231446912.1">
    <property type="nucleotide sequence ID" value="NZ_JAJOMB010000016.1"/>
</dbReference>
<evidence type="ECO:0000313" key="1">
    <source>
        <dbReference type="EMBL" id="MCD5314418.1"/>
    </source>
</evidence>
<reference evidence="1" key="1">
    <citation type="submission" date="2021-11" db="EMBL/GenBank/DDBJ databases">
        <title>Streptomyces corallinus and Kineosporia corallina sp. nov., two new coral-derived marine actinobacteria.</title>
        <authorList>
            <person name="Buangrab K."/>
            <person name="Sutthacheep M."/>
            <person name="Yeemin T."/>
            <person name="Harunari E."/>
            <person name="Igarashi Y."/>
            <person name="Sripreechasak P."/>
            <person name="Kanchanasin P."/>
            <person name="Tanasupawat S."/>
            <person name="Phongsopitanun W."/>
        </authorList>
    </citation>
    <scope>NUCLEOTIDE SEQUENCE</scope>
    <source>
        <strain evidence="1">JCM 31032</strain>
    </source>
</reference>
<dbReference type="Proteomes" id="UP001138997">
    <property type="component" value="Unassembled WGS sequence"/>
</dbReference>
<proteinExistence type="predicted"/>
<comment type="caution">
    <text evidence="1">The sequence shown here is derived from an EMBL/GenBank/DDBJ whole genome shotgun (WGS) entry which is preliminary data.</text>
</comment>
<organism evidence="1 2">
    <name type="scientific">Kineosporia babensis</name>
    <dbReference type="NCBI Taxonomy" id="499548"/>
    <lineage>
        <taxon>Bacteria</taxon>
        <taxon>Bacillati</taxon>
        <taxon>Actinomycetota</taxon>
        <taxon>Actinomycetes</taxon>
        <taxon>Kineosporiales</taxon>
        <taxon>Kineosporiaceae</taxon>
        <taxon>Kineosporia</taxon>
    </lineage>
</organism>
<accession>A0A9X1NJR9</accession>
<evidence type="ECO:0000313" key="2">
    <source>
        <dbReference type="Proteomes" id="UP001138997"/>
    </source>
</evidence>
<dbReference type="EMBL" id="JAJOMB010000016">
    <property type="protein sequence ID" value="MCD5314418.1"/>
    <property type="molecule type" value="Genomic_DNA"/>
</dbReference>
<gene>
    <name evidence="1" type="ORF">LR394_26275</name>
</gene>